<dbReference type="RefSeq" id="WP_407340571.1">
    <property type="nucleotide sequence ID" value="NZ_CP136862.1"/>
</dbReference>
<keyword evidence="1" id="KW-1133">Transmembrane helix</keyword>
<keyword evidence="1" id="KW-0472">Membrane</keyword>
<sequence length="83" mass="9176">MVKIKFTSMKMKAKEDVMSYDPQFDFFAAAIVSLLSVLLGAWLGSLVVFKVPPKRFEPEVWGSAYGSISATAFALSAWFFLSA</sequence>
<reference evidence="2 3" key="1">
    <citation type="submission" date="2023-10" db="EMBL/GenBank/DDBJ databases">
        <title>Novel methanotroph of the genus Methylocapsa from a subarctic wetland.</title>
        <authorList>
            <person name="Belova S.E."/>
            <person name="Oshkin I.Y."/>
            <person name="Miroshnikov K."/>
            <person name="Dedysh S.N."/>
        </authorList>
    </citation>
    <scope>NUCLEOTIDE SEQUENCE [LARGE SCALE GENOMIC DNA]</scope>
    <source>
        <strain evidence="2 3">RX1</strain>
    </source>
</reference>
<evidence type="ECO:0000313" key="3">
    <source>
        <dbReference type="Proteomes" id="UP001626536"/>
    </source>
</evidence>
<proteinExistence type="predicted"/>
<protein>
    <submittedName>
        <fullName evidence="2">Uncharacterized protein</fullName>
    </submittedName>
</protein>
<feature type="transmembrane region" description="Helical" evidence="1">
    <location>
        <begin position="26"/>
        <end position="49"/>
    </location>
</feature>
<evidence type="ECO:0000313" key="2">
    <source>
        <dbReference type="EMBL" id="WOJ90982.1"/>
    </source>
</evidence>
<organism evidence="2 3">
    <name type="scientific">Methylocapsa polymorpha</name>
    <dbReference type="NCBI Taxonomy" id="3080828"/>
    <lineage>
        <taxon>Bacteria</taxon>
        <taxon>Pseudomonadati</taxon>
        <taxon>Pseudomonadota</taxon>
        <taxon>Alphaproteobacteria</taxon>
        <taxon>Hyphomicrobiales</taxon>
        <taxon>Beijerinckiaceae</taxon>
        <taxon>Methylocapsa</taxon>
    </lineage>
</organism>
<keyword evidence="1" id="KW-0812">Transmembrane</keyword>
<feature type="transmembrane region" description="Helical" evidence="1">
    <location>
        <begin position="61"/>
        <end position="81"/>
    </location>
</feature>
<keyword evidence="3" id="KW-1185">Reference proteome</keyword>
<gene>
    <name evidence="2" type="ORF">RZS28_06770</name>
</gene>
<evidence type="ECO:0000256" key="1">
    <source>
        <dbReference type="SAM" id="Phobius"/>
    </source>
</evidence>
<dbReference type="EMBL" id="CP136862">
    <property type="protein sequence ID" value="WOJ90982.1"/>
    <property type="molecule type" value="Genomic_DNA"/>
</dbReference>
<name>A0ABZ0HUM6_9HYPH</name>
<dbReference type="Proteomes" id="UP001626536">
    <property type="component" value="Chromosome"/>
</dbReference>
<accession>A0ABZ0HUM6</accession>